<dbReference type="Proteomes" id="UP001604336">
    <property type="component" value="Unassembled WGS sequence"/>
</dbReference>
<proteinExistence type="predicted"/>
<evidence type="ECO:0000313" key="3">
    <source>
        <dbReference type="Proteomes" id="UP001604336"/>
    </source>
</evidence>
<dbReference type="AlphaFoldDB" id="A0ABD1UPF9"/>
<accession>A0ABD1UPF9</accession>
<reference evidence="3" key="1">
    <citation type="submission" date="2024-07" db="EMBL/GenBank/DDBJ databases">
        <title>Two chromosome-level genome assemblies of Korean endemic species Abeliophyllum distichum and Forsythia ovata (Oleaceae).</title>
        <authorList>
            <person name="Jang H."/>
        </authorList>
    </citation>
    <scope>NUCLEOTIDE SEQUENCE [LARGE SCALE GENOMIC DNA]</scope>
</reference>
<dbReference type="EMBL" id="JBFOLK010000003">
    <property type="protein sequence ID" value="KAL2526929.1"/>
    <property type="molecule type" value="Genomic_DNA"/>
</dbReference>
<gene>
    <name evidence="2" type="ORF">Adt_11983</name>
</gene>
<sequence>MAKANVVEYGQSSKTNKSKFGMSEKGMKMSPKGGHKLLECRLPKRNNKKEANVVDDIIHDVSEMNLAAVISEVNLVGSNLREWWIDIGATLTCLLRQGDV</sequence>
<evidence type="ECO:0000313" key="2">
    <source>
        <dbReference type="EMBL" id="KAL2526929.1"/>
    </source>
</evidence>
<feature type="region of interest" description="Disordered" evidence="1">
    <location>
        <begin position="15"/>
        <end position="35"/>
    </location>
</feature>
<organism evidence="2 3">
    <name type="scientific">Abeliophyllum distichum</name>
    <dbReference type="NCBI Taxonomy" id="126358"/>
    <lineage>
        <taxon>Eukaryota</taxon>
        <taxon>Viridiplantae</taxon>
        <taxon>Streptophyta</taxon>
        <taxon>Embryophyta</taxon>
        <taxon>Tracheophyta</taxon>
        <taxon>Spermatophyta</taxon>
        <taxon>Magnoliopsida</taxon>
        <taxon>eudicotyledons</taxon>
        <taxon>Gunneridae</taxon>
        <taxon>Pentapetalae</taxon>
        <taxon>asterids</taxon>
        <taxon>lamiids</taxon>
        <taxon>Lamiales</taxon>
        <taxon>Oleaceae</taxon>
        <taxon>Forsythieae</taxon>
        <taxon>Abeliophyllum</taxon>
    </lineage>
</organism>
<comment type="caution">
    <text evidence="2">The sequence shown here is derived from an EMBL/GenBank/DDBJ whole genome shotgun (WGS) entry which is preliminary data.</text>
</comment>
<protein>
    <submittedName>
        <fullName evidence="2">CCHC-type domain-containing protein</fullName>
    </submittedName>
</protein>
<name>A0ABD1UPF9_9LAMI</name>
<keyword evidence="3" id="KW-1185">Reference proteome</keyword>
<evidence type="ECO:0000256" key="1">
    <source>
        <dbReference type="SAM" id="MobiDB-lite"/>
    </source>
</evidence>